<feature type="transmembrane region" description="Helical" evidence="1">
    <location>
        <begin position="26"/>
        <end position="45"/>
    </location>
</feature>
<dbReference type="Proteomes" id="UP001356095">
    <property type="component" value="Unassembled WGS sequence"/>
</dbReference>
<keyword evidence="3" id="KW-0255">Endonuclease</keyword>
<feature type="transmembrane region" description="Helical" evidence="1">
    <location>
        <begin position="86"/>
        <end position="105"/>
    </location>
</feature>
<feature type="transmembrane region" description="Helical" evidence="1">
    <location>
        <begin position="57"/>
        <end position="79"/>
    </location>
</feature>
<dbReference type="InterPro" id="IPR036691">
    <property type="entry name" value="Endo/exonu/phosph_ase_sf"/>
</dbReference>
<accession>A0ABU7K7N6</accession>
<comment type="caution">
    <text evidence="3">The sequence shown here is derived from an EMBL/GenBank/DDBJ whole genome shotgun (WGS) entry which is preliminary data.</text>
</comment>
<name>A0ABU7K7N6_9ACTN</name>
<keyword evidence="4" id="KW-1185">Reference proteome</keyword>
<gene>
    <name evidence="3" type="ORF">Q8791_13585</name>
</gene>
<keyword evidence="3" id="KW-0540">Nuclease</keyword>
<keyword evidence="1" id="KW-0472">Membrane</keyword>
<evidence type="ECO:0000259" key="2">
    <source>
        <dbReference type="Pfam" id="PF03372"/>
    </source>
</evidence>
<proteinExistence type="predicted"/>
<feature type="domain" description="Endonuclease/exonuclease/phosphatase" evidence="2">
    <location>
        <begin position="120"/>
        <end position="341"/>
    </location>
</feature>
<dbReference type="Gene3D" id="3.60.10.10">
    <property type="entry name" value="Endonuclease/exonuclease/phosphatase"/>
    <property type="match status" value="1"/>
</dbReference>
<sequence>MDRVDVRGADAVEPVPGGAVRRRRSAAVTILVTLVAVGFAGFAALRGFGLERGWPLVPALAFTPYALGGALLAATAAGLLRRRVPLAVLVAAAAVLAVAVVPRAVPFGISGAGGPELRVMSLNVLGGGADAGEVVGLVRDRGVTVLALQEVTPEVLDALSAAGLDDLLPHTVDHSAPGVHGSSVHAAHPLADLGDLAEGTEAFAMPRAAMEVPGYSSPVEVVSVHPQPPLAPGTMDGWRGGLRALPGPDGAEAGAGEAGDPLQRTGLRILAGDFNATLDHAELRRVLDAGYVSAATVHGQGLEPTWPVGGGLPGVTIDHVLVDASMGVGSFEVVEVTGSDHRAVLARVTLPEAR</sequence>
<keyword evidence="1" id="KW-0812">Transmembrane</keyword>
<keyword evidence="1" id="KW-1133">Transmembrane helix</keyword>
<dbReference type="EMBL" id="JAUZMY010000011">
    <property type="protein sequence ID" value="MEE2038252.1"/>
    <property type="molecule type" value="Genomic_DNA"/>
</dbReference>
<evidence type="ECO:0000313" key="4">
    <source>
        <dbReference type="Proteomes" id="UP001356095"/>
    </source>
</evidence>
<dbReference type="InterPro" id="IPR005135">
    <property type="entry name" value="Endo/exonuclease/phosphatase"/>
</dbReference>
<organism evidence="3 4">
    <name type="scientific">Nocardiopsis codii</name>
    <dbReference type="NCBI Taxonomy" id="3065942"/>
    <lineage>
        <taxon>Bacteria</taxon>
        <taxon>Bacillati</taxon>
        <taxon>Actinomycetota</taxon>
        <taxon>Actinomycetes</taxon>
        <taxon>Streptosporangiales</taxon>
        <taxon>Nocardiopsidaceae</taxon>
        <taxon>Nocardiopsis</taxon>
    </lineage>
</organism>
<evidence type="ECO:0000313" key="3">
    <source>
        <dbReference type="EMBL" id="MEE2038252.1"/>
    </source>
</evidence>
<dbReference type="GO" id="GO:0004519">
    <property type="term" value="F:endonuclease activity"/>
    <property type="evidence" value="ECO:0007669"/>
    <property type="project" value="UniProtKB-KW"/>
</dbReference>
<protein>
    <submittedName>
        <fullName evidence="3">Endonuclease/exonuclease/phosphatase family protein</fullName>
    </submittedName>
</protein>
<evidence type="ECO:0000256" key="1">
    <source>
        <dbReference type="SAM" id="Phobius"/>
    </source>
</evidence>
<dbReference type="RefSeq" id="WP_330092034.1">
    <property type="nucleotide sequence ID" value="NZ_JAUZMY010000011.1"/>
</dbReference>
<reference evidence="3 4" key="1">
    <citation type="submission" date="2023-08" db="EMBL/GenBank/DDBJ databases">
        <authorList>
            <person name="Girao M."/>
            <person name="Carvalho M.F."/>
        </authorList>
    </citation>
    <scope>NUCLEOTIDE SEQUENCE [LARGE SCALE GENOMIC DNA]</scope>
    <source>
        <strain evidence="3 4">CT-R113</strain>
    </source>
</reference>
<keyword evidence="3" id="KW-0378">Hydrolase</keyword>
<dbReference type="SUPFAM" id="SSF56219">
    <property type="entry name" value="DNase I-like"/>
    <property type="match status" value="1"/>
</dbReference>
<dbReference type="Pfam" id="PF03372">
    <property type="entry name" value="Exo_endo_phos"/>
    <property type="match status" value="1"/>
</dbReference>